<protein>
    <recommendedName>
        <fullName evidence="4">Clampless protein 1</fullName>
    </recommendedName>
</protein>
<feature type="compositionally biased region" description="Low complexity" evidence="1">
    <location>
        <begin position="448"/>
        <end position="464"/>
    </location>
</feature>
<evidence type="ECO:0000313" key="2">
    <source>
        <dbReference type="EMBL" id="OCF35277.1"/>
    </source>
</evidence>
<feature type="compositionally biased region" description="Low complexity" evidence="1">
    <location>
        <begin position="424"/>
        <end position="434"/>
    </location>
</feature>
<feature type="compositionally biased region" description="Low complexity" evidence="1">
    <location>
        <begin position="117"/>
        <end position="129"/>
    </location>
</feature>
<keyword evidence="3" id="KW-1185">Reference proteome</keyword>
<evidence type="ECO:0000256" key="1">
    <source>
        <dbReference type="SAM" id="MobiDB-lite"/>
    </source>
</evidence>
<feature type="compositionally biased region" description="Basic residues" evidence="1">
    <location>
        <begin position="12"/>
        <end position="27"/>
    </location>
</feature>
<evidence type="ECO:0000313" key="3">
    <source>
        <dbReference type="Proteomes" id="UP000092666"/>
    </source>
</evidence>
<dbReference type="AlphaFoldDB" id="A0A1B9GW68"/>
<feature type="region of interest" description="Disordered" evidence="1">
    <location>
        <begin position="268"/>
        <end position="287"/>
    </location>
</feature>
<dbReference type="EMBL" id="KI669499">
    <property type="protein sequence ID" value="OCF35277.1"/>
    <property type="molecule type" value="Genomic_DNA"/>
</dbReference>
<dbReference type="OrthoDB" id="2570975at2759"/>
<feature type="region of interest" description="Disordered" evidence="1">
    <location>
        <begin position="356"/>
        <end position="478"/>
    </location>
</feature>
<feature type="region of interest" description="Disordered" evidence="1">
    <location>
        <begin position="65"/>
        <end position="87"/>
    </location>
</feature>
<organism evidence="2 3">
    <name type="scientific">Kwoniella heveanensis BCC8398</name>
    <dbReference type="NCBI Taxonomy" id="1296120"/>
    <lineage>
        <taxon>Eukaryota</taxon>
        <taxon>Fungi</taxon>
        <taxon>Dikarya</taxon>
        <taxon>Basidiomycota</taxon>
        <taxon>Agaricomycotina</taxon>
        <taxon>Tremellomycetes</taxon>
        <taxon>Tremellales</taxon>
        <taxon>Cryptococcaceae</taxon>
        <taxon>Kwoniella</taxon>
    </lineage>
</organism>
<feature type="compositionally biased region" description="Acidic residues" evidence="1">
    <location>
        <begin position="435"/>
        <end position="447"/>
    </location>
</feature>
<feature type="region of interest" description="Disordered" evidence="1">
    <location>
        <begin position="117"/>
        <end position="142"/>
    </location>
</feature>
<feature type="region of interest" description="Disordered" evidence="1">
    <location>
        <begin position="1"/>
        <end position="36"/>
    </location>
</feature>
<evidence type="ECO:0008006" key="4">
    <source>
        <dbReference type="Google" id="ProtNLM"/>
    </source>
</evidence>
<accession>A0A1B9GW68</accession>
<sequence length="658" mass="70326">MTTYLSPTSPHSHAHSHAHPQHQHRPPRIFSNKENAPFLSPSPSVFELTDIDAISTSLRTSLSGVTPASHLSFSSSRAGKKPALGGLGIGRAPKFTYRKHSSKPYGRVTSVQRAKKAANANAAGKTNTTQQVRRSKKGLKSHPNPIKIVAWDAESISGSAAQAKALRGNMGVMDRVRLDRWRKSIWRPSASDISLVNAEAGSASGRGFALGQVRVPLMLPYPKFPPVPPIQSKALKDVPVQYIADRLAPLLPSISTITLAHRPYATVQNPNATNRTAPQASASSSCSTHPTLALAIPEVLDGSKPHWAEKTQGREPDMCLGIVKKGKEVEGAKMIVPVMSLVFATRCAYWPKLTTPPVNRNPNPNPSPNASSSSSSSSAFIHRSVSSPQPQPQPQRAQPTPSEKAVSVLLPSIREERVDDEELASASSSASASETEIDVDVDVDVDANADASFSSDSSWASASESESDLDGSGGASALPRPIRDSRGFLHLPIVTPPLPSPETFGLIHRHLHHPQRAFIPDLLSIPESCTTRSSIIGALSDSSVQDLMGKLEVLQGVWQNLCTLGIGRLSTWRQLGEAWACVVGIIAGNGMLLRSVEEGESVSQGAAGSGMEVDGITQVGAAAEVSGARKKARTAAEDVAWEWVRRERKKMAEVQENL</sequence>
<reference evidence="3" key="2">
    <citation type="submission" date="2013-12" db="EMBL/GenBank/DDBJ databases">
        <title>Evolution of pathogenesis and genome organization in the Tremellales.</title>
        <authorList>
            <person name="Cuomo C."/>
            <person name="Litvintseva A."/>
            <person name="Heitman J."/>
            <person name="Chen Y."/>
            <person name="Sun S."/>
            <person name="Springer D."/>
            <person name="Dromer F."/>
            <person name="Young S."/>
            <person name="Zeng Q."/>
            <person name="Chapman S."/>
            <person name="Gujja S."/>
            <person name="Saif S."/>
            <person name="Birren B."/>
        </authorList>
    </citation>
    <scope>NUCLEOTIDE SEQUENCE [LARGE SCALE GENOMIC DNA]</scope>
    <source>
        <strain evidence="3">BCC8398</strain>
    </source>
</reference>
<gene>
    <name evidence="2" type="ORF">I316_02823</name>
</gene>
<reference evidence="2 3" key="1">
    <citation type="submission" date="2013-07" db="EMBL/GenBank/DDBJ databases">
        <title>The Genome Sequence of Cryptococcus heveanensis BCC8398.</title>
        <authorList>
            <consortium name="The Broad Institute Genome Sequencing Platform"/>
            <person name="Cuomo C."/>
            <person name="Litvintseva A."/>
            <person name="Chen Y."/>
            <person name="Heitman J."/>
            <person name="Sun S."/>
            <person name="Springer D."/>
            <person name="Dromer F."/>
            <person name="Young S.K."/>
            <person name="Zeng Q."/>
            <person name="Gargeya S."/>
            <person name="Fitzgerald M."/>
            <person name="Abouelleil A."/>
            <person name="Alvarado L."/>
            <person name="Berlin A.M."/>
            <person name="Chapman S.B."/>
            <person name="Dewar J."/>
            <person name="Goldberg J."/>
            <person name="Griggs A."/>
            <person name="Gujja S."/>
            <person name="Hansen M."/>
            <person name="Howarth C."/>
            <person name="Imamovic A."/>
            <person name="Larimer J."/>
            <person name="McCowan C."/>
            <person name="Murphy C."/>
            <person name="Pearson M."/>
            <person name="Priest M."/>
            <person name="Roberts A."/>
            <person name="Saif S."/>
            <person name="Shea T."/>
            <person name="Sykes S."/>
            <person name="Wortman J."/>
            <person name="Nusbaum C."/>
            <person name="Birren B."/>
        </authorList>
    </citation>
    <scope>NUCLEOTIDE SEQUENCE [LARGE SCALE GENOMIC DNA]</scope>
    <source>
        <strain evidence="2 3">BCC8398</strain>
    </source>
</reference>
<feature type="compositionally biased region" description="Polar residues" evidence="1">
    <location>
        <begin position="65"/>
        <end position="77"/>
    </location>
</feature>
<proteinExistence type="predicted"/>
<dbReference type="Proteomes" id="UP000092666">
    <property type="component" value="Unassembled WGS sequence"/>
</dbReference>
<name>A0A1B9GW68_9TREE</name>
<feature type="compositionally biased region" description="Low complexity" evidence="1">
    <location>
        <begin position="356"/>
        <end position="402"/>
    </location>
</feature>